<gene>
    <name evidence="3" type="ORF">GCM10011607_33890</name>
</gene>
<comment type="caution">
    <text evidence="3">The sequence shown here is derived from an EMBL/GenBank/DDBJ whole genome shotgun (WGS) entry which is preliminary data.</text>
</comment>
<sequence length="93" mass="10495">MKLVYTDEAIGDLKRLRQFIAVHNPTAANRVAAELISKIQLLPAFPKLGTPVALAPVPDVIRDIIFGHYVVRYSLHSNTIIILRVWHGLENER</sequence>
<proteinExistence type="inferred from homology"/>
<evidence type="ECO:0000313" key="3">
    <source>
        <dbReference type="EMBL" id="GGB70581.1"/>
    </source>
</evidence>
<evidence type="ECO:0000313" key="4">
    <source>
        <dbReference type="Proteomes" id="UP000617555"/>
    </source>
</evidence>
<evidence type="ECO:0000256" key="2">
    <source>
        <dbReference type="ARBA" id="ARBA00022649"/>
    </source>
</evidence>
<protein>
    <submittedName>
        <fullName evidence="3">Plasmid stabilization protein</fullName>
    </submittedName>
</protein>
<organism evidence="3 4">
    <name type="scientific">Shewanella inventionis</name>
    <dbReference type="NCBI Taxonomy" id="1738770"/>
    <lineage>
        <taxon>Bacteria</taxon>
        <taxon>Pseudomonadati</taxon>
        <taxon>Pseudomonadota</taxon>
        <taxon>Gammaproteobacteria</taxon>
        <taxon>Alteromonadales</taxon>
        <taxon>Shewanellaceae</taxon>
        <taxon>Shewanella</taxon>
    </lineage>
</organism>
<dbReference type="RefSeq" id="WP_019677809.1">
    <property type="nucleotide sequence ID" value="NZ_BMII01000033.1"/>
</dbReference>
<dbReference type="Gene3D" id="3.30.2310.20">
    <property type="entry name" value="RelE-like"/>
    <property type="match status" value="1"/>
</dbReference>
<dbReference type="InterPro" id="IPR051803">
    <property type="entry name" value="TA_system_RelE-like_toxin"/>
</dbReference>
<comment type="similarity">
    <text evidence="1">Belongs to the RelE toxin family.</text>
</comment>
<dbReference type="Pfam" id="PF05016">
    <property type="entry name" value="ParE_toxin"/>
    <property type="match status" value="1"/>
</dbReference>
<name>A0ABQ1JJH8_9GAMM</name>
<evidence type="ECO:0000256" key="1">
    <source>
        <dbReference type="ARBA" id="ARBA00006226"/>
    </source>
</evidence>
<dbReference type="PANTHER" id="PTHR33755:SF7">
    <property type="entry name" value="TOXIN MODULE OF TOXIN-ANTITOXIN SYSTEM RELE_STBE FAMILY"/>
    <property type="match status" value="1"/>
</dbReference>
<accession>A0ABQ1JJH8</accession>
<keyword evidence="2" id="KW-1277">Toxin-antitoxin system</keyword>
<dbReference type="PANTHER" id="PTHR33755">
    <property type="entry name" value="TOXIN PARE1-RELATED"/>
    <property type="match status" value="1"/>
</dbReference>
<dbReference type="EMBL" id="BMII01000033">
    <property type="protein sequence ID" value="GGB70581.1"/>
    <property type="molecule type" value="Genomic_DNA"/>
</dbReference>
<keyword evidence="4" id="KW-1185">Reference proteome</keyword>
<dbReference type="InterPro" id="IPR007712">
    <property type="entry name" value="RelE/ParE_toxin"/>
</dbReference>
<dbReference type="InterPro" id="IPR035093">
    <property type="entry name" value="RelE/ParE_toxin_dom_sf"/>
</dbReference>
<reference evidence="4" key="1">
    <citation type="journal article" date="2019" name="Int. J. Syst. Evol. Microbiol.">
        <title>The Global Catalogue of Microorganisms (GCM) 10K type strain sequencing project: providing services to taxonomists for standard genome sequencing and annotation.</title>
        <authorList>
            <consortium name="The Broad Institute Genomics Platform"/>
            <consortium name="The Broad Institute Genome Sequencing Center for Infectious Disease"/>
            <person name="Wu L."/>
            <person name="Ma J."/>
        </authorList>
    </citation>
    <scope>NUCLEOTIDE SEQUENCE [LARGE SCALE GENOMIC DNA]</scope>
    <source>
        <strain evidence="4">CGMCC 1.15339</strain>
    </source>
</reference>
<dbReference type="Proteomes" id="UP000617555">
    <property type="component" value="Unassembled WGS sequence"/>
</dbReference>